<dbReference type="PANTHER" id="PTHR48207">
    <property type="entry name" value="SUCCINATE--HYDROXYMETHYLGLUTARATE COA-TRANSFERASE"/>
    <property type="match status" value="1"/>
</dbReference>
<dbReference type="GO" id="GO:0008410">
    <property type="term" value="F:CoA-transferase activity"/>
    <property type="evidence" value="ECO:0007669"/>
    <property type="project" value="TreeGrafter"/>
</dbReference>
<dbReference type="EMBL" id="CADIKI010000005">
    <property type="protein sequence ID" value="CAB3786624.1"/>
    <property type="molecule type" value="Genomic_DNA"/>
</dbReference>
<proteinExistence type="predicted"/>
<dbReference type="AlphaFoldDB" id="A0A6J5FSS5"/>
<accession>A0A6J5FSS5</accession>
<keyword evidence="3" id="KW-1185">Reference proteome</keyword>
<dbReference type="Proteomes" id="UP000494252">
    <property type="component" value="Unassembled WGS sequence"/>
</dbReference>
<dbReference type="Gene3D" id="3.30.1540.10">
    <property type="entry name" value="formyl-coa transferase, domain 3"/>
    <property type="match status" value="1"/>
</dbReference>
<evidence type="ECO:0000313" key="3">
    <source>
        <dbReference type="Proteomes" id="UP000494252"/>
    </source>
</evidence>
<dbReference type="Pfam" id="PF02515">
    <property type="entry name" value="CoA_transf_3"/>
    <property type="match status" value="1"/>
</dbReference>
<reference evidence="2 3" key="1">
    <citation type="submission" date="2020-04" db="EMBL/GenBank/DDBJ databases">
        <authorList>
            <person name="De Canck E."/>
        </authorList>
    </citation>
    <scope>NUCLEOTIDE SEQUENCE [LARGE SCALE GENOMIC DNA]</scope>
    <source>
        <strain evidence="2 3">LMG 27177</strain>
    </source>
</reference>
<dbReference type="InterPro" id="IPR003673">
    <property type="entry name" value="CoA-Trfase_fam_III"/>
</dbReference>
<dbReference type="InterPro" id="IPR029045">
    <property type="entry name" value="ClpP/crotonase-like_dom_sf"/>
</dbReference>
<name>A0A6J5FSS5_9BURK</name>
<organism evidence="2 3">
    <name type="scientific">Paraburkholderia fynbosensis</name>
    <dbReference type="NCBI Taxonomy" id="1200993"/>
    <lineage>
        <taxon>Bacteria</taxon>
        <taxon>Pseudomonadati</taxon>
        <taxon>Pseudomonadota</taxon>
        <taxon>Betaproteobacteria</taxon>
        <taxon>Burkholderiales</taxon>
        <taxon>Burkholderiaceae</taxon>
        <taxon>Paraburkholderia</taxon>
    </lineage>
</organism>
<protein>
    <submittedName>
        <fullName evidence="2">Acetyl-CoA:oxalate CoA-transferase</fullName>
        <ecNumber evidence="2">2.8.3.19</ecNumber>
    </submittedName>
</protein>
<dbReference type="RefSeq" id="WP_246290802.1">
    <property type="nucleotide sequence ID" value="NZ_CADIKI010000005.1"/>
</dbReference>
<dbReference type="InterPro" id="IPR044855">
    <property type="entry name" value="CoA-Trfase_III_dom3_sf"/>
</dbReference>
<evidence type="ECO:0000313" key="2">
    <source>
        <dbReference type="EMBL" id="CAB3786624.1"/>
    </source>
</evidence>
<dbReference type="SUPFAM" id="SSF52096">
    <property type="entry name" value="ClpP/crotonase"/>
    <property type="match status" value="1"/>
</dbReference>
<dbReference type="InterPro" id="IPR023606">
    <property type="entry name" value="CoA-Trfase_III_dom_1_sf"/>
</dbReference>
<evidence type="ECO:0000256" key="1">
    <source>
        <dbReference type="ARBA" id="ARBA00022679"/>
    </source>
</evidence>
<dbReference type="SUPFAM" id="SSF89796">
    <property type="entry name" value="CoA-transferase family III (CaiB/BaiF)"/>
    <property type="match status" value="1"/>
</dbReference>
<keyword evidence="1 2" id="KW-0808">Transferase</keyword>
<sequence length="133" mass="14141">MSLKLEKRDGVAIVTLDRPPVNALTLALYAEIADLFEGLGKEAGFYVTSAVLAALHHRDTVSGEGQHIDVALLDAQIGAISHMAQNYFASGKQPPRLGTSSEITCPYQAFQCSDGDVMISMGNDSPFPKFAAA</sequence>
<dbReference type="EC" id="2.8.3.19" evidence="2"/>
<dbReference type="Gene3D" id="3.40.50.10540">
    <property type="entry name" value="Crotonobetainyl-coa:carnitine coa-transferase, domain 1"/>
    <property type="match status" value="1"/>
</dbReference>
<gene>
    <name evidence="2" type="primary">yfdE_1</name>
    <name evidence="2" type="ORF">LMG27177_02045</name>
</gene>
<dbReference type="InterPro" id="IPR050483">
    <property type="entry name" value="CoA-transferase_III_domain"/>
</dbReference>
<dbReference type="PANTHER" id="PTHR48207:SF3">
    <property type="entry name" value="SUCCINATE--HYDROXYMETHYLGLUTARATE COA-TRANSFERASE"/>
    <property type="match status" value="1"/>
</dbReference>